<organism evidence="1">
    <name type="scientific">invertebrate metagenome</name>
    <dbReference type="NCBI Taxonomy" id="1711999"/>
    <lineage>
        <taxon>unclassified sequences</taxon>
        <taxon>metagenomes</taxon>
        <taxon>organismal metagenomes</taxon>
    </lineage>
</organism>
<protein>
    <submittedName>
        <fullName evidence="1">Uncharacterized protein</fullName>
    </submittedName>
</protein>
<accession>A0A2H9T6A0</accession>
<sequence>MWHMAEKIRVLQLQNRFSPAATNLGEQIIQALPPDIYEVSSVFLKGKPDHNEEQAGHQVFFDFASKQLKGWHRWL</sequence>
<proteinExistence type="predicted"/>
<comment type="caution">
    <text evidence="1">The sequence shown here is derived from an EMBL/GenBank/DDBJ whole genome shotgun (WGS) entry which is preliminary data.</text>
</comment>
<dbReference type="AlphaFoldDB" id="A0A2H9T6A0"/>
<evidence type="ECO:0000313" key="1">
    <source>
        <dbReference type="EMBL" id="PJE78728.1"/>
    </source>
</evidence>
<dbReference type="EMBL" id="NSIT01000135">
    <property type="protein sequence ID" value="PJE78728.1"/>
    <property type="molecule type" value="Genomic_DNA"/>
</dbReference>
<name>A0A2H9T6A0_9ZZZZ</name>
<reference evidence="1" key="1">
    <citation type="journal article" date="2017" name="Appl. Environ. Microbiol.">
        <title>Molecular characterization of an Endozoicomonas-like organism causing infection in king scallop Pecten maximus L.</title>
        <authorList>
            <person name="Cano I."/>
            <person name="van Aerle R."/>
            <person name="Ross S."/>
            <person name="Verner-Jeffreys D.W."/>
            <person name="Paley R.K."/>
            <person name="Rimmer G."/>
            <person name="Ryder D."/>
            <person name="Hooper P."/>
            <person name="Stone D."/>
            <person name="Feist S.W."/>
        </authorList>
    </citation>
    <scope>NUCLEOTIDE SEQUENCE</scope>
</reference>
<gene>
    <name evidence="1" type="ORF">CI610_02322</name>
</gene>